<dbReference type="NCBIfam" id="TIGR00437">
    <property type="entry name" value="feoB"/>
    <property type="match status" value="1"/>
</dbReference>
<evidence type="ECO:0000256" key="1">
    <source>
        <dbReference type="ARBA" id="ARBA00004651"/>
    </source>
</evidence>
<keyword evidence="2" id="KW-0813">Transport</keyword>
<feature type="transmembrane region" description="Helical" evidence="12">
    <location>
        <begin position="278"/>
        <end position="298"/>
    </location>
</feature>
<evidence type="ECO:0000313" key="14">
    <source>
        <dbReference type="EMBL" id="SUZ74013.1"/>
    </source>
</evidence>
<evidence type="ECO:0000256" key="4">
    <source>
        <dbReference type="ARBA" id="ARBA00022496"/>
    </source>
</evidence>
<dbReference type="InterPro" id="IPR011642">
    <property type="entry name" value="Gate_dom"/>
</dbReference>
<dbReference type="GO" id="GO:0005525">
    <property type="term" value="F:GTP binding"/>
    <property type="evidence" value="ECO:0007669"/>
    <property type="project" value="UniProtKB-KW"/>
</dbReference>
<accession>A0A381Q8R0</accession>
<keyword evidence="3" id="KW-1003">Cell membrane</keyword>
<dbReference type="Pfam" id="PF07670">
    <property type="entry name" value="Gate"/>
    <property type="match status" value="2"/>
</dbReference>
<keyword evidence="9" id="KW-0406">Ion transport</keyword>
<gene>
    <name evidence="14" type="ORF">METZ01_LOCUS26867</name>
</gene>
<sequence length="679" mass="74710">MIGNPNSGKTALFNALTGLNHKVSNYPGVTVERKTGSCTIGDDTVEIIDLPGTYSLVPESQDEVIVAMEVDSWLESDHAPACIISVVDATNLERNLYLTSQLLDLGIPVIVALNMMDLARNKSLAIDAEKLNSTLGTAAIVPISARYREGIKQLKYQVAQTIRRPVDQAALLTIPDPVKEAIGPMIKEYKKGGNYTDALLHSYAIRSVTTGQGYGNTTINGSSLESSRANLRSIGFPPETLEPTLRYHWLDQVVPAAEIHIETQTRSEKIDKVLIHKWIGPIVFVGLLTFIFQAIFSWSTIPMDWIDSGIASFGNWVASTLPASVLKDLLVEGIIGGAGAVLIFLPQILILIFFLSLLEDTGYMARVAIMMDKIMVKVGLHGRSVLPLMSGYACAIPGIMATRTIDSWKERLVTILVLPLMSCSARLPVYALMIGAFIPQVTIWGIFGLQGLTLVVMYFLGTVTALILSIFFSRWVKEERKSSFVMELPPYRVPVMKSIFRQVYTRGKLFVMDAGKIIMAISIVLWFLASFPETETGSDIQRSYAAKIGHAMEPLIKPLGFDWKIGIGLVTSFAAREVMVSTLATIYNVEGDGENVVSITESLKNDLNPETGEPNYTPLVAFSLMVFYVYAAQCMATFAIVKRETNSWKWPVFMVFYMTGLAYLASLIVYQGGLILGYA</sequence>
<evidence type="ECO:0000256" key="7">
    <source>
        <dbReference type="ARBA" id="ARBA00022989"/>
    </source>
</evidence>
<dbReference type="PANTHER" id="PTHR43185:SF1">
    <property type="entry name" value="FE(2+) TRANSPORTER FEOB"/>
    <property type="match status" value="1"/>
</dbReference>
<evidence type="ECO:0000256" key="8">
    <source>
        <dbReference type="ARBA" id="ARBA00023004"/>
    </source>
</evidence>
<keyword evidence="8" id="KW-0408">Iron</keyword>
<evidence type="ECO:0000259" key="13">
    <source>
        <dbReference type="PROSITE" id="PS51711"/>
    </source>
</evidence>
<dbReference type="InterPro" id="IPR030389">
    <property type="entry name" value="G_FEOB_dom"/>
</dbReference>
<dbReference type="AlphaFoldDB" id="A0A381Q8R0"/>
<dbReference type="PANTHER" id="PTHR43185">
    <property type="entry name" value="FERROUS IRON TRANSPORT PROTEIN B"/>
    <property type="match status" value="1"/>
</dbReference>
<feature type="transmembrane region" description="Helical" evidence="12">
    <location>
        <begin position="619"/>
        <end position="641"/>
    </location>
</feature>
<feature type="domain" description="FeoB-type G" evidence="13">
    <location>
        <begin position="1"/>
        <end position="164"/>
    </location>
</feature>
<dbReference type="EMBL" id="UINC01001197">
    <property type="protein sequence ID" value="SUZ74013.1"/>
    <property type="molecule type" value="Genomic_DNA"/>
</dbReference>
<evidence type="ECO:0000256" key="6">
    <source>
        <dbReference type="ARBA" id="ARBA00022741"/>
    </source>
</evidence>
<dbReference type="GO" id="GO:0005886">
    <property type="term" value="C:plasma membrane"/>
    <property type="evidence" value="ECO:0007669"/>
    <property type="project" value="UniProtKB-SubCell"/>
</dbReference>
<dbReference type="InterPro" id="IPR050860">
    <property type="entry name" value="FeoB_GTPase"/>
</dbReference>
<feature type="transmembrane region" description="Helical" evidence="12">
    <location>
        <begin position="509"/>
        <end position="529"/>
    </location>
</feature>
<protein>
    <recommendedName>
        <fullName evidence="13">FeoB-type G domain-containing protein</fullName>
    </recommendedName>
</protein>
<evidence type="ECO:0000256" key="3">
    <source>
        <dbReference type="ARBA" id="ARBA00022475"/>
    </source>
</evidence>
<reference evidence="14" key="1">
    <citation type="submission" date="2018-05" db="EMBL/GenBank/DDBJ databases">
        <authorList>
            <person name="Lanie J.A."/>
            <person name="Ng W.-L."/>
            <person name="Kazmierczak K.M."/>
            <person name="Andrzejewski T.M."/>
            <person name="Davidsen T.M."/>
            <person name="Wayne K.J."/>
            <person name="Tettelin H."/>
            <person name="Glass J.I."/>
            <person name="Rusch D."/>
            <person name="Podicherti R."/>
            <person name="Tsui H.-C.T."/>
            <person name="Winkler M.E."/>
        </authorList>
    </citation>
    <scope>NUCLEOTIDE SEQUENCE</scope>
</reference>
<feature type="transmembrane region" description="Helical" evidence="12">
    <location>
        <begin position="653"/>
        <end position="678"/>
    </location>
</feature>
<keyword evidence="6" id="KW-0547">Nucleotide-binding</keyword>
<dbReference type="InterPro" id="IPR005225">
    <property type="entry name" value="Small_GTP-bd"/>
</dbReference>
<dbReference type="Gene3D" id="3.40.50.300">
    <property type="entry name" value="P-loop containing nucleotide triphosphate hydrolases"/>
    <property type="match status" value="1"/>
</dbReference>
<comment type="subcellular location">
    <subcellularLocation>
        <location evidence="1">Cell membrane</location>
        <topology evidence="1">Multi-pass membrane protein</topology>
    </subcellularLocation>
</comment>
<evidence type="ECO:0000256" key="12">
    <source>
        <dbReference type="SAM" id="Phobius"/>
    </source>
</evidence>
<keyword evidence="5 12" id="KW-0812">Transmembrane</keyword>
<dbReference type="InterPro" id="IPR011640">
    <property type="entry name" value="Fe2_transport_prot_B_C"/>
</dbReference>
<organism evidence="14">
    <name type="scientific">marine metagenome</name>
    <dbReference type="NCBI Taxonomy" id="408172"/>
    <lineage>
        <taxon>unclassified sequences</taxon>
        <taxon>metagenomes</taxon>
        <taxon>ecological metagenomes</taxon>
    </lineage>
</organism>
<dbReference type="Pfam" id="PF02421">
    <property type="entry name" value="FeoB_N"/>
    <property type="match status" value="1"/>
</dbReference>
<feature type="transmembrane region" description="Helical" evidence="12">
    <location>
        <begin position="429"/>
        <end position="449"/>
    </location>
</feature>
<feature type="transmembrane region" description="Helical" evidence="12">
    <location>
        <begin position="334"/>
        <end position="358"/>
    </location>
</feature>
<evidence type="ECO:0000256" key="10">
    <source>
        <dbReference type="ARBA" id="ARBA00023134"/>
    </source>
</evidence>
<dbReference type="GO" id="GO:0015093">
    <property type="term" value="F:ferrous iron transmembrane transporter activity"/>
    <property type="evidence" value="ECO:0007669"/>
    <property type="project" value="InterPro"/>
</dbReference>
<dbReference type="CDD" id="cd01879">
    <property type="entry name" value="FeoB"/>
    <property type="match status" value="1"/>
</dbReference>
<keyword evidence="11 12" id="KW-0472">Membrane</keyword>
<dbReference type="InterPro" id="IPR027417">
    <property type="entry name" value="P-loop_NTPase"/>
</dbReference>
<feature type="transmembrane region" description="Helical" evidence="12">
    <location>
        <begin position="455"/>
        <end position="476"/>
    </location>
</feature>
<dbReference type="InterPro" id="IPR003373">
    <property type="entry name" value="Fe2_transport_prot-B"/>
</dbReference>
<keyword evidence="10" id="KW-0342">GTP-binding</keyword>
<dbReference type="SUPFAM" id="SSF52540">
    <property type="entry name" value="P-loop containing nucleoside triphosphate hydrolases"/>
    <property type="match status" value="1"/>
</dbReference>
<dbReference type="Pfam" id="PF07664">
    <property type="entry name" value="FeoB_C"/>
    <property type="match status" value="1"/>
</dbReference>
<keyword evidence="7 12" id="KW-1133">Transmembrane helix</keyword>
<dbReference type="PROSITE" id="PS51711">
    <property type="entry name" value="G_FEOB"/>
    <property type="match status" value="1"/>
</dbReference>
<keyword evidence="4" id="KW-0410">Iron transport</keyword>
<dbReference type="NCBIfam" id="TIGR00231">
    <property type="entry name" value="small_GTP"/>
    <property type="match status" value="1"/>
</dbReference>
<evidence type="ECO:0000256" key="2">
    <source>
        <dbReference type="ARBA" id="ARBA00022448"/>
    </source>
</evidence>
<evidence type="ECO:0000256" key="11">
    <source>
        <dbReference type="ARBA" id="ARBA00023136"/>
    </source>
</evidence>
<proteinExistence type="predicted"/>
<evidence type="ECO:0000256" key="9">
    <source>
        <dbReference type="ARBA" id="ARBA00023065"/>
    </source>
</evidence>
<evidence type="ECO:0000256" key="5">
    <source>
        <dbReference type="ARBA" id="ARBA00022692"/>
    </source>
</evidence>
<name>A0A381Q8R0_9ZZZZ</name>